<keyword evidence="1" id="KW-0812">Transmembrane</keyword>
<dbReference type="SUPFAM" id="SSF50952">
    <property type="entry name" value="Soluble quinoprotein glucose dehydrogenase"/>
    <property type="match status" value="1"/>
</dbReference>
<sequence length="351" mass="38107">MNRVSVIFIAAVPLILIIIIAFFFLLSPQSTSTNETGFGTEVIAQNLEVPWAIAFLPDGRLIFTERGGEINIIDSGNVKNVGKINVTTNGESGLMGIAVDPDFNQNHYIYMYYTSGNNNRISRFVLNETLGNETILVGNIPAASIHNGGRLKFGPDGKLYATTGDAGNSSLAQDLNSLGGKILRLNSDGSVPSDNPLGSYVYSYGHRDPQGITWGPTGTMYSSEHGDSANDELNIIVKGGNYGWPLYQGNDTATGYIKPIRGYTEFTLAPSGIAFYQNAIWIAGLRGSQLRKVTLSDDGNSVMGEKAFFRQMGRIREVVEHNGYLYISTSNRDGRGIPQTGDDKILKIKIS</sequence>
<feature type="transmembrane region" description="Helical" evidence="1">
    <location>
        <begin position="6"/>
        <end position="26"/>
    </location>
</feature>
<comment type="caution">
    <text evidence="3">The sequence shown here is derived from an EMBL/GenBank/DDBJ whole genome shotgun (WGS) entry which is preliminary data.</text>
</comment>
<evidence type="ECO:0000259" key="2">
    <source>
        <dbReference type="Pfam" id="PF07995"/>
    </source>
</evidence>
<keyword evidence="1" id="KW-0472">Membrane</keyword>
<name>K2RSE6_METFP</name>
<dbReference type="InterPro" id="IPR012938">
    <property type="entry name" value="Glc/Sorbosone_DH"/>
</dbReference>
<dbReference type="InterPro" id="IPR011041">
    <property type="entry name" value="Quinoprot_gluc/sorb_DH_b-prop"/>
</dbReference>
<keyword evidence="1" id="KW-1133">Transmembrane helix</keyword>
<protein>
    <submittedName>
        <fullName evidence="3">Quinoprotein glucose dehydrogenase</fullName>
    </submittedName>
</protein>
<evidence type="ECO:0000313" key="4">
    <source>
        <dbReference type="Proteomes" id="UP000007360"/>
    </source>
</evidence>
<accession>K2RSE6</accession>
<dbReference type="AlphaFoldDB" id="K2RSE6"/>
<dbReference type="Gene3D" id="2.120.10.30">
    <property type="entry name" value="TolB, C-terminal domain"/>
    <property type="match status" value="1"/>
</dbReference>
<dbReference type="EMBL" id="AMPO01000005">
    <property type="protein sequence ID" value="EKF85695.1"/>
    <property type="molecule type" value="Genomic_DNA"/>
</dbReference>
<organism evidence="3 4">
    <name type="scientific">Methanobacterium formicicum (strain DSM 3637 / PP1)</name>
    <dbReference type="NCBI Taxonomy" id="1204725"/>
    <lineage>
        <taxon>Archaea</taxon>
        <taxon>Methanobacteriati</taxon>
        <taxon>Methanobacteriota</taxon>
        <taxon>Methanomada group</taxon>
        <taxon>Methanobacteria</taxon>
        <taxon>Methanobacteriales</taxon>
        <taxon>Methanobacteriaceae</taxon>
        <taxon>Methanobacterium</taxon>
    </lineage>
</organism>
<evidence type="ECO:0000313" key="3">
    <source>
        <dbReference type="EMBL" id="EKF85695.1"/>
    </source>
</evidence>
<keyword evidence="4" id="KW-1185">Reference proteome</keyword>
<dbReference type="PANTHER" id="PTHR19328">
    <property type="entry name" value="HEDGEHOG-INTERACTING PROTEIN"/>
    <property type="match status" value="1"/>
</dbReference>
<proteinExistence type="predicted"/>
<dbReference type="Proteomes" id="UP000007360">
    <property type="component" value="Unassembled WGS sequence"/>
</dbReference>
<gene>
    <name evidence="3" type="ORF">A994_06435</name>
</gene>
<dbReference type="PATRIC" id="fig|1204725.3.peg.1290"/>
<dbReference type="InterPro" id="IPR011042">
    <property type="entry name" value="6-blade_b-propeller_TolB-like"/>
</dbReference>
<feature type="domain" description="Glucose/Sorbosone dehydrogenase" evidence="2">
    <location>
        <begin position="47"/>
        <end position="335"/>
    </location>
</feature>
<reference evidence="3 4" key="1">
    <citation type="journal article" date="2012" name="J. Bacteriol.">
        <title>Draft genome sequence of Methanobacterium formicicum DSM 3637, an archaebacterium isolated from the methane producer amoeba Pelomyxa palustris.</title>
        <authorList>
            <person name="Gutierrez G."/>
        </authorList>
    </citation>
    <scope>NUCLEOTIDE SEQUENCE [LARGE SCALE GENOMIC DNA]</scope>
    <source>
        <strain evidence="4">DSM 3637 / PP1</strain>
    </source>
</reference>
<dbReference type="OrthoDB" id="6744at2157"/>
<dbReference type="Pfam" id="PF07995">
    <property type="entry name" value="GSDH"/>
    <property type="match status" value="1"/>
</dbReference>
<dbReference type="RefSeq" id="WP_004030568.1">
    <property type="nucleotide sequence ID" value="NZ_AMPO01000005.1"/>
</dbReference>
<evidence type="ECO:0000256" key="1">
    <source>
        <dbReference type="SAM" id="Phobius"/>
    </source>
</evidence>
<dbReference type="PANTHER" id="PTHR19328:SF13">
    <property type="entry name" value="HIPL1 PROTEIN"/>
    <property type="match status" value="1"/>
</dbReference>